<keyword evidence="3" id="KW-0731">Sigma factor</keyword>
<dbReference type="InterPro" id="IPR013249">
    <property type="entry name" value="RNA_pol_sigma70_r4_t2"/>
</dbReference>
<dbReference type="AlphaFoldDB" id="A0A6G9AKG1"/>
<protein>
    <submittedName>
        <fullName evidence="7">RNA polymerase sigma-70 factor</fullName>
    </submittedName>
</protein>
<dbReference type="GO" id="GO:0006352">
    <property type="term" value="P:DNA-templated transcription initiation"/>
    <property type="evidence" value="ECO:0007669"/>
    <property type="project" value="InterPro"/>
</dbReference>
<dbReference type="Pfam" id="PF04542">
    <property type="entry name" value="Sigma70_r2"/>
    <property type="match status" value="1"/>
</dbReference>
<dbReference type="NCBIfam" id="TIGR02985">
    <property type="entry name" value="Sig70_bacteroi1"/>
    <property type="match status" value="1"/>
</dbReference>
<evidence type="ECO:0000256" key="2">
    <source>
        <dbReference type="ARBA" id="ARBA00023015"/>
    </source>
</evidence>
<dbReference type="PANTHER" id="PTHR43133:SF46">
    <property type="entry name" value="RNA POLYMERASE SIGMA-70 FACTOR ECF SUBFAMILY"/>
    <property type="match status" value="1"/>
</dbReference>
<proteinExistence type="inferred from homology"/>
<feature type="domain" description="RNA polymerase sigma-70 region 2" evidence="5">
    <location>
        <begin position="53"/>
        <end position="116"/>
    </location>
</feature>
<keyword evidence="2" id="KW-0805">Transcription regulation</keyword>
<evidence type="ECO:0000259" key="5">
    <source>
        <dbReference type="Pfam" id="PF04542"/>
    </source>
</evidence>
<dbReference type="Pfam" id="PF08281">
    <property type="entry name" value="Sigma70_r4_2"/>
    <property type="match status" value="1"/>
</dbReference>
<evidence type="ECO:0000313" key="7">
    <source>
        <dbReference type="EMBL" id="QIP12683.1"/>
    </source>
</evidence>
<dbReference type="GO" id="GO:0016987">
    <property type="term" value="F:sigma factor activity"/>
    <property type="evidence" value="ECO:0007669"/>
    <property type="project" value="UniProtKB-KW"/>
</dbReference>
<evidence type="ECO:0000313" key="8">
    <source>
        <dbReference type="Proteomes" id="UP000501802"/>
    </source>
</evidence>
<dbReference type="GO" id="GO:0003677">
    <property type="term" value="F:DNA binding"/>
    <property type="evidence" value="ECO:0007669"/>
    <property type="project" value="InterPro"/>
</dbReference>
<dbReference type="InterPro" id="IPR013324">
    <property type="entry name" value="RNA_pol_sigma_r3/r4-like"/>
</dbReference>
<dbReference type="Gene3D" id="1.10.1740.10">
    <property type="match status" value="1"/>
</dbReference>
<dbReference type="InterPro" id="IPR007627">
    <property type="entry name" value="RNA_pol_sigma70_r2"/>
</dbReference>
<gene>
    <name evidence="7" type="ORF">G8759_08620</name>
</gene>
<sequence length="228" mass="26642">MQSVPLVNDQHQSDSILPLLVSYQSEITTKVTDDELILRQLFAQDAKKGCAFLFRRYYTNLVNHAVRFVYSKEVAEDLVAEVFTLFWQDRIFEHITTSYRAYLYKAVRHKAYNYLRWELRKSDSLELADDQSIPASLQPDQVLHYSELHQKIDSVIQSLPPQCQRAFLLSRIEGKKYAEIAQDMQISSSAVEKLLIRALSKLRQELKTEWFISLVMWLSIGHALGWVR</sequence>
<dbReference type="NCBIfam" id="TIGR02937">
    <property type="entry name" value="sigma70-ECF"/>
    <property type="match status" value="1"/>
</dbReference>
<dbReference type="InterPro" id="IPR013325">
    <property type="entry name" value="RNA_pol_sigma_r2"/>
</dbReference>
<keyword evidence="8" id="KW-1185">Reference proteome</keyword>
<dbReference type="InterPro" id="IPR039425">
    <property type="entry name" value="RNA_pol_sigma-70-like"/>
</dbReference>
<feature type="domain" description="RNA polymerase sigma factor 70 region 4 type 2" evidence="6">
    <location>
        <begin position="150"/>
        <end position="202"/>
    </location>
</feature>
<organism evidence="7 8">
    <name type="scientific">Spirosoma aureum</name>
    <dbReference type="NCBI Taxonomy" id="2692134"/>
    <lineage>
        <taxon>Bacteria</taxon>
        <taxon>Pseudomonadati</taxon>
        <taxon>Bacteroidota</taxon>
        <taxon>Cytophagia</taxon>
        <taxon>Cytophagales</taxon>
        <taxon>Cytophagaceae</taxon>
        <taxon>Spirosoma</taxon>
    </lineage>
</organism>
<dbReference type="InterPro" id="IPR036388">
    <property type="entry name" value="WH-like_DNA-bd_sf"/>
</dbReference>
<dbReference type="CDD" id="cd06171">
    <property type="entry name" value="Sigma70_r4"/>
    <property type="match status" value="1"/>
</dbReference>
<dbReference type="RefSeq" id="WP_167207024.1">
    <property type="nucleotide sequence ID" value="NZ_CP050063.1"/>
</dbReference>
<evidence type="ECO:0000259" key="6">
    <source>
        <dbReference type="Pfam" id="PF08281"/>
    </source>
</evidence>
<evidence type="ECO:0000256" key="1">
    <source>
        <dbReference type="ARBA" id="ARBA00010641"/>
    </source>
</evidence>
<dbReference type="KEGG" id="spib:G8759_08620"/>
<dbReference type="PANTHER" id="PTHR43133">
    <property type="entry name" value="RNA POLYMERASE ECF-TYPE SIGMA FACTO"/>
    <property type="match status" value="1"/>
</dbReference>
<evidence type="ECO:0000256" key="3">
    <source>
        <dbReference type="ARBA" id="ARBA00023082"/>
    </source>
</evidence>
<evidence type="ECO:0000256" key="4">
    <source>
        <dbReference type="ARBA" id="ARBA00023163"/>
    </source>
</evidence>
<name>A0A6G9AKG1_9BACT</name>
<dbReference type="InterPro" id="IPR014327">
    <property type="entry name" value="RNA_pol_sigma70_bacteroid"/>
</dbReference>
<dbReference type="Proteomes" id="UP000501802">
    <property type="component" value="Chromosome"/>
</dbReference>
<keyword evidence="4" id="KW-0804">Transcription</keyword>
<comment type="similarity">
    <text evidence="1">Belongs to the sigma-70 factor family. ECF subfamily.</text>
</comment>
<accession>A0A6G9AKG1</accession>
<dbReference type="SUPFAM" id="SSF88659">
    <property type="entry name" value="Sigma3 and sigma4 domains of RNA polymerase sigma factors"/>
    <property type="match status" value="1"/>
</dbReference>
<dbReference type="EMBL" id="CP050063">
    <property type="protein sequence ID" value="QIP12683.1"/>
    <property type="molecule type" value="Genomic_DNA"/>
</dbReference>
<reference evidence="7 8" key="1">
    <citation type="submission" date="2020-03" db="EMBL/GenBank/DDBJ databases">
        <authorList>
            <person name="Kim M.K."/>
        </authorList>
    </citation>
    <scope>NUCLEOTIDE SEQUENCE [LARGE SCALE GENOMIC DNA]</scope>
    <source>
        <strain evidence="7 8">BT328</strain>
    </source>
</reference>
<dbReference type="InterPro" id="IPR014284">
    <property type="entry name" value="RNA_pol_sigma-70_dom"/>
</dbReference>
<dbReference type="Gene3D" id="1.10.10.10">
    <property type="entry name" value="Winged helix-like DNA-binding domain superfamily/Winged helix DNA-binding domain"/>
    <property type="match status" value="1"/>
</dbReference>
<dbReference type="SUPFAM" id="SSF88946">
    <property type="entry name" value="Sigma2 domain of RNA polymerase sigma factors"/>
    <property type="match status" value="1"/>
</dbReference>